<dbReference type="AlphaFoldDB" id="A0A068QTX4"/>
<accession>A0A068QTX4</accession>
<evidence type="ECO:0000256" key="1">
    <source>
        <dbReference type="SAM" id="Phobius"/>
    </source>
</evidence>
<gene>
    <name evidence="2" type="ORF">XDD1_2407</name>
</gene>
<dbReference type="STRING" id="351671.XDD1_2407"/>
<dbReference type="HOGENOM" id="CLU_2903340_0_0_6"/>
<keyword evidence="1" id="KW-0472">Membrane</keyword>
<reference evidence="2 3" key="1">
    <citation type="submission" date="2013-07" db="EMBL/GenBank/DDBJ databases">
        <authorList>
            <person name="Genoscope - CEA"/>
        </authorList>
    </citation>
    <scope>NUCLEOTIDE SEQUENCE [LARGE SCALE GENOMIC DNA]</scope>
    <source>
        <strain evidence="3">FRM16 / DSM 17909</strain>
    </source>
</reference>
<keyword evidence="1" id="KW-1133">Transmembrane helix</keyword>
<evidence type="ECO:0000313" key="3">
    <source>
        <dbReference type="Proteomes" id="UP000032721"/>
    </source>
</evidence>
<evidence type="ECO:0000313" key="2">
    <source>
        <dbReference type="EMBL" id="CDG18106.1"/>
    </source>
</evidence>
<dbReference type="EMBL" id="FO704550">
    <property type="protein sequence ID" value="CDG18106.1"/>
    <property type="molecule type" value="Genomic_DNA"/>
</dbReference>
<proteinExistence type="predicted"/>
<keyword evidence="1" id="KW-0812">Transmembrane</keyword>
<sequence>MSHAPRETRLQILTIMKIYLFGKLLAIKETHFLMKVNFISSEWFNLFAIFLFLYQDIFSESH</sequence>
<dbReference type="Proteomes" id="UP000032721">
    <property type="component" value="Chromosome"/>
</dbReference>
<organism evidence="2 3">
    <name type="scientific">Xenorhabdus doucetiae</name>
    <dbReference type="NCBI Taxonomy" id="351671"/>
    <lineage>
        <taxon>Bacteria</taxon>
        <taxon>Pseudomonadati</taxon>
        <taxon>Pseudomonadota</taxon>
        <taxon>Gammaproteobacteria</taxon>
        <taxon>Enterobacterales</taxon>
        <taxon>Morganellaceae</taxon>
        <taxon>Xenorhabdus</taxon>
    </lineage>
</organism>
<protein>
    <submittedName>
        <fullName evidence="2">Uncharacterized protein</fullName>
    </submittedName>
</protein>
<name>A0A068QTX4_9GAMM</name>
<feature type="transmembrane region" description="Helical" evidence="1">
    <location>
        <begin position="32"/>
        <end position="54"/>
    </location>
</feature>
<dbReference type="KEGG" id="xdo:XDD1_2407"/>